<sequence length="513" mass="55476">MYLSFSIDNFESKLGGARIPFREAFSPTLPKGCNLSLTINRLNAFSIVTPMARTALTQPRSQRNITTAPKPNRLFHGRGRTHPKHGTRAQHADSGGGEENEDSDGDGGGDDDDDEVPHDEMDVDGDGGGGSQDGVDINLKANQLVRLALFMEHKRMPLRRDDISKKVFGPSSRASRPFNRVLERAQFILNRTFGMELVELQSRAALDKAAAAPDPTALNEEQEEEEEEPAATQGKGRGKATGLKKKALPVGGKSYILRSILHPTIISFAALPDEEILSAELDDAPDELNDDDDGTPAPSQTPGGHRQRAHSASNPSPQTCTGTLLSFSSSTLPALENVGALGVQYVLLSLILASGRLMSDRELRATLRQLHLPPGASVPLGRSAHNHLPGTGGNSNVTIEAYLQLLMRQGYIDRISSDEAGKPVKTSGGKRGRAAANIDAEDGENKYDWRWGPRAHSEIGEKAIQEFISEFMVEISGRQDNQDDGEGARVQERLKKMMNGIEKAAGGNISDIK</sequence>
<dbReference type="EMBL" id="JANVFU010000009">
    <property type="protein sequence ID" value="KAJ3743219.1"/>
    <property type="molecule type" value="Genomic_DNA"/>
</dbReference>
<dbReference type="Gene3D" id="1.10.10.1210">
    <property type="entry name" value="MAGE homology domain, winged helix WH2 motif"/>
    <property type="match status" value="1"/>
</dbReference>
<feature type="region of interest" description="Disordered" evidence="1">
    <location>
        <begin position="284"/>
        <end position="318"/>
    </location>
</feature>
<keyword evidence="5" id="KW-1185">Reference proteome</keyword>
<evidence type="ECO:0000313" key="4">
    <source>
        <dbReference type="EMBL" id="KAJ3743219.1"/>
    </source>
</evidence>
<dbReference type="PANTHER" id="PTHR11736">
    <property type="entry name" value="MELANOMA-ASSOCIATED ANTIGEN MAGE ANTIGEN"/>
    <property type="match status" value="1"/>
</dbReference>
<reference evidence="3" key="1">
    <citation type="submission" date="2022-08" db="EMBL/GenBank/DDBJ databases">
        <authorList>
            <consortium name="DOE Joint Genome Institute"/>
            <person name="Min B."/>
            <person name="Sierra-Patev S."/>
            <person name="Naranjo-Ortiz M."/>
            <person name="Looney B."/>
            <person name="Konkel Z."/>
            <person name="Slot J.C."/>
            <person name="Sakamoto Y."/>
            <person name="Steenwyk J.L."/>
            <person name="Rokas A."/>
            <person name="Carro J."/>
            <person name="Camarero S."/>
            <person name="Ferreira P."/>
            <person name="Molpeceres G."/>
            <person name="Ruiz-duenas F.J."/>
            <person name="Serrano A."/>
            <person name="Henrissat B."/>
            <person name="Drula E."/>
            <person name="Hughes K.W."/>
            <person name="Mata J.L."/>
            <person name="Ishikawa N.K."/>
            <person name="Vargas-Isla R."/>
            <person name="Ushijima S."/>
            <person name="Smith C.A."/>
            <person name="Ahrendt S."/>
            <person name="Andreopoulos W."/>
            <person name="He G."/>
            <person name="LaButti K."/>
            <person name="Lipzen A."/>
            <person name="Ng V."/>
            <person name="Riley R."/>
            <person name="Sandor L."/>
            <person name="Barry K."/>
            <person name="Martinez A.T."/>
            <person name="Xiao Y."/>
            <person name="Gibbons J.G."/>
            <person name="Terashima K."/>
            <person name="Hibbett D.S."/>
            <person name="Grigoriev I.V."/>
        </authorList>
    </citation>
    <scope>NUCLEOTIDE SEQUENCE</scope>
    <source>
        <strain evidence="3">TFB7810</strain>
    </source>
</reference>
<reference evidence="3 5" key="2">
    <citation type="journal article" date="2023" name="Proc. Natl. Acad. Sci. U.S.A.">
        <title>A global phylogenomic analysis of the shiitake genus Lentinula.</title>
        <authorList>
            <person name="Sierra-Patev S."/>
            <person name="Min B."/>
            <person name="Naranjo-Ortiz M."/>
            <person name="Looney B."/>
            <person name="Konkel Z."/>
            <person name="Slot J.C."/>
            <person name="Sakamoto Y."/>
            <person name="Steenwyk J.L."/>
            <person name="Rokas A."/>
            <person name="Carro J."/>
            <person name="Camarero S."/>
            <person name="Ferreira P."/>
            <person name="Molpeceres G."/>
            <person name="Ruiz-Duenas F.J."/>
            <person name="Serrano A."/>
            <person name="Henrissat B."/>
            <person name="Drula E."/>
            <person name="Hughes K.W."/>
            <person name="Mata J.L."/>
            <person name="Ishikawa N.K."/>
            <person name="Vargas-Isla R."/>
            <person name="Ushijima S."/>
            <person name="Smith C.A."/>
            <person name="Donoghue J."/>
            <person name="Ahrendt S."/>
            <person name="Andreopoulos W."/>
            <person name="He G."/>
            <person name="LaButti K."/>
            <person name="Lipzen A."/>
            <person name="Ng V."/>
            <person name="Riley R."/>
            <person name="Sandor L."/>
            <person name="Barry K."/>
            <person name="Martinez A.T."/>
            <person name="Xiao Y."/>
            <person name="Gibbons J.G."/>
            <person name="Terashima K."/>
            <person name="Grigoriev I.V."/>
            <person name="Hibbett D."/>
        </authorList>
    </citation>
    <scope>NUCLEOTIDE SEQUENCE [LARGE SCALE GENOMIC DNA]</scope>
    <source>
        <strain evidence="3 5">TFB7810</strain>
    </source>
</reference>
<feature type="compositionally biased region" description="Polar residues" evidence="1">
    <location>
        <begin position="55"/>
        <end position="69"/>
    </location>
</feature>
<organism evidence="3 5">
    <name type="scientific">Lentinula detonsa</name>
    <dbReference type="NCBI Taxonomy" id="2804962"/>
    <lineage>
        <taxon>Eukaryota</taxon>
        <taxon>Fungi</taxon>
        <taxon>Dikarya</taxon>
        <taxon>Basidiomycota</taxon>
        <taxon>Agaricomycotina</taxon>
        <taxon>Agaricomycetes</taxon>
        <taxon>Agaricomycetidae</taxon>
        <taxon>Agaricales</taxon>
        <taxon>Marasmiineae</taxon>
        <taxon>Omphalotaceae</taxon>
        <taxon>Lentinula</taxon>
    </lineage>
</organism>
<feature type="compositionally biased region" description="Acidic residues" evidence="1">
    <location>
        <begin position="96"/>
        <end position="125"/>
    </location>
</feature>
<proteinExistence type="predicted"/>
<gene>
    <name evidence="4" type="ORF">DFH05DRAFT_1299651</name>
    <name evidence="3" type="ORF">DFH05DRAFT_893222</name>
</gene>
<dbReference type="EMBL" id="JANVFU010000034">
    <property type="protein sequence ID" value="KAJ3738443.1"/>
    <property type="molecule type" value="Genomic_DNA"/>
</dbReference>
<feature type="compositionally biased region" description="Acidic residues" evidence="1">
    <location>
        <begin position="220"/>
        <end position="229"/>
    </location>
</feature>
<dbReference type="PANTHER" id="PTHR11736:SF14">
    <property type="entry name" value="NSE3 HOMOLOG, SMC5-SMC6 COMPLEX COMPONENT"/>
    <property type="match status" value="1"/>
</dbReference>
<dbReference type="InterPro" id="IPR041899">
    <property type="entry name" value="MAGE_WH2"/>
</dbReference>
<accession>A0A9W8TRL7</accession>
<feature type="region of interest" description="Disordered" evidence="1">
    <location>
        <begin position="418"/>
        <end position="439"/>
    </location>
</feature>
<feature type="domain" description="MAGE" evidence="2">
    <location>
        <begin position="144"/>
        <end position="464"/>
    </location>
</feature>
<feature type="compositionally biased region" description="Low complexity" evidence="1">
    <location>
        <begin position="209"/>
        <end position="218"/>
    </location>
</feature>
<dbReference type="Proteomes" id="UP001142393">
    <property type="component" value="Unassembled WGS sequence"/>
</dbReference>
<evidence type="ECO:0000313" key="5">
    <source>
        <dbReference type="Proteomes" id="UP001142393"/>
    </source>
</evidence>
<feature type="region of interest" description="Disordered" evidence="1">
    <location>
        <begin position="209"/>
        <end position="244"/>
    </location>
</feature>
<dbReference type="Gene3D" id="1.10.10.1200">
    <property type="entry name" value="MAGE homology domain, winged helix WH1 motif"/>
    <property type="match status" value="1"/>
</dbReference>
<feature type="compositionally biased region" description="Basic residues" evidence="1">
    <location>
        <begin position="73"/>
        <end position="88"/>
    </location>
</feature>
<evidence type="ECO:0000256" key="1">
    <source>
        <dbReference type="SAM" id="MobiDB-lite"/>
    </source>
</evidence>
<dbReference type="SMART" id="SM01373">
    <property type="entry name" value="MAGE"/>
    <property type="match status" value="1"/>
</dbReference>
<dbReference type="InterPro" id="IPR037445">
    <property type="entry name" value="MAGE"/>
</dbReference>
<evidence type="ECO:0000259" key="2">
    <source>
        <dbReference type="SMART" id="SM01373"/>
    </source>
</evidence>
<name>A0A9W8TRL7_9AGAR</name>
<dbReference type="AlphaFoldDB" id="A0A9W8TRL7"/>
<evidence type="ECO:0000313" key="3">
    <source>
        <dbReference type="EMBL" id="KAJ3738443.1"/>
    </source>
</evidence>
<comment type="caution">
    <text evidence="3">The sequence shown here is derived from an EMBL/GenBank/DDBJ whole genome shotgun (WGS) entry which is preliminary data.</text>
</comment>
<protein>
    <submittedName>
        <fullName evidence="3">MAGE family-domain-containing protein</fullName>
    </submittedName>
</protein>
<dbReference type="GO" id="GO:0006281">
    <property type="term" value="P:DNA repair"/>
    <property type="evidence" value="ECO:0007669"/>
    <property type="project" value="TreeGrafter"/>
</dbReference>
<dbReference type="Pfam" id="PF01454">
    <property type="entry name" value="MAGE"/>
    <property type="match status" value="1"/>
</dbReference>
<feature type="region of interest" description="Disordered" evidence="1">
    <location>
        <begin position="55"/>
        <end position="136"/>
    </location>
</feature>
<dbReference type="GO" id="GO:0005634">
    <property type="term" value="C:nucleus"/>
    <property type="evidence" value="ECO:0007669"/>
    <property type="project" value="TreeGrafter"/>
</dbReference>
<dbReference type="InterPro" id="IPR041898">
    <property type="entry name" value="MAGE_WH1"/>
</dbReference>
<feature type="compositionally biased region" description="Acidic residues" evidence="1">
    <location>
        <begin position="284"/>
        <end position="294"/>
    </location>
</feature>
<dbReference type="InterPro" id="IPR002190">
    <property type="entry name" value="MHD_dom"/>
</dbReference>